<accession>X5MM92</accession>
<feature type="compositionally biased region" description="Basic and acidic residues" evidence="1">
    <location>
        <begin position="1"/>
        <end position="11"/>
    </location>
</feature>
<evidence type="ECO:0000313" key="3">
    <source>
        <dbReference type="Proteomes" id="UP000032160"/>
    </source>
</evidence>
<evidence type="ECO:0000256" key="1">
    <source>
        <dbReference type="SAM" id="MobiDB-lite"/>
    </source>
</evidence>
<dbReference type="KEGG" id="pect:BN1012_Phect837"/>
<protein>
    <submittedName>
        <fullName evidence="2">Uncharacterized protein</fullName>
    </submittedName>
</protein>
<dbReference type="Proteomes" id="UP000032160">
    <property type="component" value="Chromosome I"/>
</dbReference>
<feature type="region of interest" description="Disordered" evidence="1">
    <location>
        <begin position="1"/>
        <end position="20"/>
    </location>
</feature>
<reference evidence="2 3" key="1">
    <citation type="journal article" date="2014" name="Front. Genet.">
        <title>Genome and metabolic network of "Candidatus Phaeomarinobacter ectocarpi" Ec32, a new candidate genus of Alphaproteobacteria frequently associated with brown algae.</title>
        <authorList>
            <person name="Dittami S.M."/>
            <person name="Barbeyron T."/>
            <person name="Boyen C."/>
            <person name="Cambefort J."/>
            <person name="Collet G."/>
            <person name="Delage L."/>
            <person name="Gobet A."/>
            <person name="Groisillier A."/>
            <person name="Leblanc C."/>
            <person name="Michel G."/>
            <person name="Scornet D."/>
            <person name="Siegel A."/>
            <person name="Tapia J.E."/>
            <person name="Tonon T."/>
        </authorList>
    </citation>
    <scope>NUCLEOTIDE SEQUENCE [LARGE SCALE GENOMIC DNA]</scope>
    <source>
        <strain evidence="2 3">Ec32</strain>
    </source>
</reference>
<dbReference type="STRING" id="1458461.BN1012_Phect837"/>
<dbReference type="AlphaFoldDB" id="X5MM92"/>
<dbReference type="EMBL" id="HG966617">
    <property type="protein sequence ID" value="CDO59051.1"/>
    <property type="molecule type" value="Genomic_DNA"/>
</dbReference>
<gene>
    <name evidence="2" type="ORF">BN1012_Phect837</name>
</gene>
<name>X5MM92_9HYPH</name>
<evidence type="ECO:0000313" key="2">
    <source>
        <dbReference type="EMBL" id="CDO59051.1"/>
    </source>
</evidence>
<dbReference type="HOGENOM" id="CLU_3306527_0_0_5"/>
<keyword evidence="3" id="KW-1185">Reference proteome</keyword>
<organism evidence="2 3">
    <name type="scientific">Candidatus Phaeomarinibacter ectocarpi</name>
    <dbReference type="NCBI Taxonomy" id="1458461"/>
    <lineage>
        <taxon>Bacteria</taxon>
        <taxon>Pseudomonadati</taxon>
        <taxon>Pseudomonadota</taxon>
        <taxon>Alphaproteobacteria</taxon>
        <taxon>Hyphomicrobiales</taxon>
        <taxon>Parvibaculaceae</taxon>
        <taxon>Candidatus Phaeomarinibacter</taxon>
    </lineage>
</organism>
<proteinExistence type="predicted"/>
<sequence>MAQLPDARKPGQETSNIQQNCQKLTASTSLTRLGTRLDL</sequence>